<dbReference type="GO" id="GO:0006801">
    <property type="term" value="P:superoxide metabolic process"/>
    <property type="evidence" value="ECO:0007669"/>
    <property type="project" value="InterPro"/>
</dbReference>
<organism evidence="3 4">
    <name type="scientific">Haemaphysalis longicornis</name>
    <name type="common">Bush tick</name>
    <dbReference type="NCBI Taxonomy" id="44386"/>
    <lineage>
        <taxon>Eukaryota</taxon>
        <taxon>Metazoa</taxon>
        <taxon>Ecdysozoa</taxon>
        <taxon>Arthropoda</taxon>
        <taxon>Chelicerata</taxon>
        <taxon>Arachnida</taxon>
        <taxon>Acari</taxon>
        <taxon>Parasitiformes</taxon>
        <taxon>Ixodida</taxon>
        <taxon>Ixodoidea</taxon>
        <taxon>Ixodidae</taxon>
        <taxon>Haemaphysalinae</taxon>
        <taxon>Haemaphysalis</taxon>
    </lineage>
</organism>
<feature type="region of interest" description="Disordered" evidence="1">
    <location>
        <begin position="292"/>
        <end position="330"/>
    </location>
</feature>
<keyword evidence="2" id="KW-1133">Transmembrane helix</keyword>
<gene>
    <name evidence="3" type="ORF">HPB48_022590</name>
</gene>
<name>A0A9J6G6V9_HAELO</name>
<dbReference type="EMBL" id="JABSTR010000005">
    <property type="protein sequence ID" value="KAH9370441.1"/>
    <property type="molecule type" value="Genomic_DNA"/>
</dbReference>
<keyword evidence="2" id="KW-0472">Membrane</keyword>
<dbReference type="Gene3D" id="2.60.40.200">
    <property type="entry name" value="Superoxide dismutase, copper/zinc binding domain"/>
    <property type="match status" value="1"/>
</dbReference>
<dbReference type="AlphaFoldDB" id="A0A9J6G6V9"/>
<evidence type="ECO:0000256" key="2">
    <source>
        <dbReference type="SAM" id="Phobius"/>
    </source>
</evidence>
<dbReference type="VEuPathDB" id="VectorBase:HLOH_045596"/>
<comment type="caution">
    <text evidence="3">The sequence shown here is derived from an EMBL/GenBank/DDBJ whole genome shotgun (WGS) entry which is preliminary data.</text>
</comment>
<accession>A0A9J6G6V9</accession>
<feature type="transmembrane region" description="Helical" evidence="2">
    <location>
        <begin position="606"/>
        <end position="630"/>
    </location>
</feature>
<keyword evidence="2" id="KW-0812">Transmembrane</keyword>
<dbReference type="InterPro" id="IPR036423">
    <property type="entry name" value="SOD-like_Cu/Zn_dom_sf"/>
</dbReference>
<keyword evidence="4" id="KW-1185">Reference proteome</keyword>
<dbReference type="Proteomes" id="UP000821853">
    <property type="component" value="Chromosome 3"/>
</dbReference>
<dbReference type="SUPFAM" id="SSF49329">
    <property type="entry name" value="Cu,Zn superoxide dismutase-like"/>
    <property type="match status" value="1"/>
</dbReference>
<feature type="compositionally biased region" description="Pro residues" evidence="1">
    <location>
        <begin position="318"/>
        <end position="330"/>
    </location>
</feature>
<dbReference type="PANTHER" id="PTHR20910:SF1">
    <property type="entry name" value="SUPEROXIDE DISMUTASE COPPER_ZINC BINDING DOMAIN-CONTAINING PROTEIN"/>
    <property type="match status" value="1"/>
</dbReference>
<reference evidence="3 4" key="1">
    <citation type="journal article" date="2020" name="Cell">
        <title>Large-Scale Comparative Analyses of Tick Genomes Elucidate Their Genetic Diversity and Vector Capacities.</title>
        <authorList>
            <consortium name="Tick Genome and Microbiome Consortium (TIGMIC)"/>
            <person name="Jia N."/>
            <person name="Wang J."/>
            <person name="Shi W."/>
            <person name="Du L."/>
            <person name="Sun Y."/>
            <person name="Zhan W."/>
            <person name="Jiang J.F."/>
            <person name="Wang Q."/>
            <person name="Zhang B."/>
            <person name="Ji P."/>
            <person name="Bell-Sakyi L."/>
            <person name="Cui X.M."/>
            <person name="Yuan T.T."/>
            <person name="Jiang B.G."/>
            <person name="Yang W.F."/>
            <person name="Lam T.T."/>
            <person name="Chang Q.C."/>
            <person name="Ding S.J."/>
            <person name="Wang X.J."/>
            <person name="Zhu J.G."/>
            <person name="Ruan X.D."/>
            <person name="Zhao L."/>
            <person name="Wei J.T."/>
            <person name="Ye R.Z."/>
            <person name="Que T.C."/>
            <person name="Du C.H."/>
            <person name="Zhou Y.H."/>
            <person name="Cheng J.X."/>
            <person name="Dai P.F."/>
            <person name="Guo W.B."/>
            <person name="Han X.H."/>
            <person name="Huang E.J."/>
            <person name="Li L.F."/>
            <person name="Wei W."/>
            <person name="Gao Y.C."/>
            <person name="Liu J.Z."/>
            <person name="Shao H.Z."/>
            <person name="Wang X."/>
            <person name="Wang C.C."/>
            <person name="Yang T.C."/>
            <person name="Huo Q.B."/>
            <person name="Li W."/>
            <person name="Chen H.Y."/>
            <person name="Chen S.E."/>
            <person name="Zhou L.G."/>
            <person name="Ni X.B."/>
            <person name="Tian J.H."/>
            <person name="Sheng Y."/>
            <person name="Liu T."/>
            <person name="Pan Y.S."/>
            <person name="Xia L.Y."/>
            <person name="Li J."/>
            <person name="Zhao F."/>
            <person name="Cao W.C."/>
        </authorList>
    </citation>
    <scope>NUCLEOTIDE SEQUENCE [LARGE SCALE GENOMIC DNA]</scope>
    <source>
        <strain evidence="3">HaeL-2018</strain>
    </source>
</reference>
<proteinExistence type="predicted"/>
<evidence type="ECO:0000313" key="3">
    <source>
        <dbReference type="EMBL" id="KAH9370441.1"/>
    </source>
</evidence>
<dbReference type="OMA" id="IACTHIN"/>
<protein>
    <submittedName>
        <fullName evidence="3">Uncharacterized protein</fullName>
    </submittedName>
</protein>
<dbReference type="OrthoDB" id="159229at2759"/>
<evidence type="ECO:0000313" key="4">
    <source>
        <dbReference type="Proteomes" id="UP000821853"/>
    </source>
</evidence>
<sequence length="641" mass="68962">MSRVSKACRNSHTAELLPHVTPSPGLRHACDLGSARLEGLYRLSLARRRLWAQQRFGRHGGVRFPSASQAAQRGRMQAQMCERHAMGRPLLLSFLLVTTAAVEASAGATPSLSAVFDSAGIRGTLDVETPTAGAGFSVRASLLGGQPKETFRWAVHRLPPRHDSSTPCAYEWIGEQLQDLTGEFGQLASEQDTNVASKTSLPVEPRHWAGRALVLRSPQTGRLACAALQPPGAPVTTYAARFQGPPVAGTLFLRLWPTFASVYAELHWTNGTRRDAQLRWSVRKIGQQPGTLLQQPAHDSESMAGNPPSGNLEHVTPPNVPPVPQPPENKPPVVKPCYTPPDSCSHVTVGKRPGTLGTRTYHVIEGAVPPLRDCGTDEQLEVSLVDVSTGEPLAAGALLVWSPRHAVASLGPRHGKAIFHQTSPFEPTLAVVKLESLDYVASQLLITPISIGSADTLCPGPSAPYNPAKVDRAASPPEGFGSDDQFPVGDLSGKYGPLSGLRSFHRHLLDATLPLSGPESIVGRMLLVRGTDGRPLVCANVLPVFNGELIRARSTFTGPLRGSITITRAKQGLPIIPHSAAPLLIIVFASKCLSCILLLPQQLVILFMHWTAFLTLHIFAMCCVGLHNLFNKVLQMFTQGW</sequence>
<evidence type="ECO:0000256" key="1">
    <source>
        <dbReference type="SAM" id="MobiDB-lite"/>
    </source>
</evidence>
<dbReference type="GO" id="GO:0046872">
    <property type="term" value="F:metal ion binding"/>
    <property type="evidence" value="ECO:0007669"/>
    <property type="project" value="InterPro"/>
</dbReference>
<dbReference type="InterPro" id="IPR053257">
    <property type="entry name" value="Cu-only_SOD"/>
</dbReference>
<dbReference type="PANTHER" id="PTHR20910">
    <property type="entry name" value="AGAP001623-PA"/>
    <property type="match status" value="1"/>
</dbReference>